<dbReference type="SUPFAM" id="SSF50182">
    <property type="entry name" value="Sm-like ribonucleoproteins"/>
    <property type="match status" value="1"/>
</dbReference>
<dbReference type="RefSeq" id="WP_379713375.1">
    <property type="nucleotide sequence ID" value="NZ_JBHTBS010000007.1"/>
</dbReference>
<keyword evidence="11" id="KW-1185">Reference proteome</keyword>
<evidence type="ECO:0000313" key="10">
    <source>
        <dbReference type="EMBL" id="MFC7338260.1"/>
    </source>
</evidence>
<evidence type="ECO:0000256" key="6">
    <source>
        <dbReference type="ARBA" id="ARBA00023136"/>
    </source>
</evidence>
<comment type="subcellular location">
    <subcellularLocation>
        <location evidence="1">Cell membrane</location>
        <topology evidence="1">Multi-pass membrane protein</topology>
    </subcellularLocation>
</comment>
<dbReference type="Proteomes" id="UP001596472">
    <property type="component" value="Unassembled WGS sequence"/>
</dbReference>
<dbReference type="Gene3D" id="1.10.287.1260">
    <property type="match status" value="1"/>
</dbReference>
<evidence type="ECO:0000256" key="4">
    <source>
        <dbReference type="ARBA" id="ARBA00022692"/>
    </source>
</evidence>
<organism evidence="10 11">
    <name type="scientific">Haloferula chungangensis</name>
    <dbReference type="NCBI Taxonomy" id="1048331"/>
    <lineage>
        <taxon>Bacteria</taxon>
        <taxon>Pseudomonadati</taxon>
        <taxon>Verrucomicrobiota</taxon>
        <taxon>Verrucomicrobiia</taxon>
        <taxon>Verrucomicrobiales</taxon>
        <taxon>Verrucomicrobiaceae</taxon>
        <taxon>Haloferula</taxon>
    </lineage>
</organism>
<dbReference type="EMBL" id="JBHTBS010000007">
    <property type="protein sequence ID" value="MFC7338260.1"/>
    <property type="molecule type" value="Genomic_DNA"/>
</dbReference>
<dbReference type="InterPro" id="IPR023408">
    <property type="entry name" value="MscS_beta-dom_sf"/>
</dbReference>
<dbReference type="SUPFAM" id="SSF82689">
    <property type="entry name" value="Mechanosensitive channel protein MscS (YggB), C-terminal domain"/>
    <property type="match status" value="1"/>
</dbReference>
<dbReference type="SUPFAM" id="SSF82861">
    <property type="entry name" value="Mechanosensitive channel protein MscS (YggB), transmembrane region"/>
    <property type="match status" value="1"/>
</dbReference>
<dbReference type="InterPro" id="IPR011014">
    <property type="entry name" value="MscS_channel_TM-2"/>
</dbReference>
<dbReference type="InterPro" id="IPR006685">
    <property type="entry name" value="MscS_channel_2nd"/>
</dbReference>
<dbReference type="InterPro" id="IPR010920">
    <property type="entry name" value="LSM_dom_sf"/>
</dbReference>
<feature type="transmembrane region" description="Helical" evidence="8">
    <location>
        <begin position="407"/>
        <end position="429"/>
    </location>
</feature>
<feature type="domain" description="Mechanosensitive ion channel MscS" evidence="9">
    <location>
        <begin position="571"/>
        <end position="637"/>
    </location>
</feature>
<protein>
    <submittedName>
        <fullName evidence="10">Mechanosensitive ion channel family protein</fullName>
    </submittedName>
</protein>
<feature type="compositionally biased region" description="Pro residues" evidence="7">
    <location>
        <begin position="747"/>
        <end position="762"/>
    </location>
</feature>
<dbReference type="Gene3D" id="2.30.30.60">
    <property type="match status" value="1"/>
</dbReference>
<proteinExistence type="inferred from homology"/>
<sequence length="769" mass="86160">MAREHDWTGSWDTHWKSGGARIDMVQDGTMVKGEYPTLQGHFTGEVSDNILTAHWVEGNAKGKLTFAISANGQSFTGRFDNGEWWSGRRTGDQRTPHPYDVFLTPDLSWPRETISSFLTAFGFVEFGENDFITAGMNCCLLDEGQREIPITQQIDAVATFYHILDQTTMRIWDLPGENGATLQGDPDEFRVSFSQLGTRETVDVKLVKQDDEWKIVIPPTAELKKKLASLLEARGIATLSHKGHQELSSPRATMRNFFINSQKSTPAAQRALRDAMDLSDIDPVIRDQEAFHLAEYLKAIFSRTSFFVWQEIPDDPDQTSPYVHFKHPRGDISIVPVKTEDNQTKWKFSSDTIHHLSSIYEDIISLPPVMGTIDSSTKPLFIRIRERLQKASPGLIKRDLYLENWKWPGLFLVITLGYLFARLATKVSARILRWRTEKSPTPMSSESQKFFIIPLFMIFLSLSWKTGILALGLPVRLFFGLEIFLKFILIVGSSWAIYNFIDILGGFFLELAQNTKTTLDDILVSLLSSLFKIIVVVGAFIMLAETFHLPYRTVIAGLGIGGLALAIAARDTLANFIGSAVLLADRPFRRGDLVSVGGTSGTISHVGLRSTDIRTDSDSLLVIPNSVLVNEKITNLSARRNRRFETVVEVVRETSLDQLDQFRAGILELMASQPNGDKLDRYAGICEFTDSSIQIKISCFIDAPNLQKEYEIRHDLFLGMLRLAKDLEVELASPIRKLMSTTEPSVPSMPPAAPSPPHPHQPLPVASLV</sequence>
<dbReference type="Pfam" id="PF00924">
    <property type="entry name" value="MS_channel_2nd"/>
    <property type="match status" value="1"/>
</dbReference>
<reference evidence="11" key="1">
    <citation type="journal article" date="2019" name="Int. J. Syst. Evol. Microbiol.">
        <title>The Global Catalogue of Microorganisms (GCM) 10K type strain sequencing project: providing services to taxonomists for standard genome sequencing and annotation.</title>
        <authorList>
            <consortium name="The Broad Institute Genomics Platform"/>
            <consortium name="The Broad Institute Genome Sequencing Center for Infectious Disease"/>
            <person name="Wu L."/>
            <person name="Ma J."/>
        </authorList>
    </citation>
    <scope>NUCLEOTIDE SEQUENCE [LARGE SCALE GENOMIC DNA]</scope>
    <source>
        <strain evidence="11">CGMCC 4.1467</strain>
    </source>
</reference>
<comment type="caution">
    <text evidence="10">The sequence shown here is derived from an EMBL/GenBank/DDBJ whole genome shotgun (WGS) entry which is preliminary data.</text>
</comment>
<evidence type="ECO:0000256" key="3">
    <source>
        <dbReference type="ARBA" id="ARBA00022475"/>
    </source>
</evidence>
<evidence type="ECO:0000256" key="7">
    <source>
        <dbReference type="SAM" id="MobiDB-lite"/>
    </source>
</evidence>
<evidence type="ECO:0000256" key="5">
    <source>
        <dbReference type="ARBA" id="ARBA00022989"/>
    </source>
</evidence>
<evidence type="ECO:0000256" key="1">
    <source>
        <dbReference type="ARBA" id="ARBA00004651"/>
    </source>
</evidence>
<feature type="region of interest" description="Disordered" evidence="7">
    <location>
        <begin position="741"/>
        <end position="769"/>
    </location>
</feature>
<gene>
    <name evidence="10" type="ORF">ACFQY0_13785</name>
</gene>
<evidence type="ECO:0000313" key="11">
    <source>
        <dbReference type="Proteomes" id="UP001596472"/>
    </source>
</evidence>
<feature type="transmembrane region" description="Helical" evidence="8">
    <location>
        <begin position="549"/>
        <end position="569"/>
    </location>
</feature>
<feature type="transmembrane region" description="Helical" evidence="8">
    <location>
        <begin position="450"/>
        <end position="471"/>
    </location>
</feature>
<comment type="similarity">
    <text evidence="2">Belongs to the MscS (TC 1.A.23) family.</text>
</comment>
<feature type="transmembrane region" description="Helical" evidence="8">
    <location>
        <begin position="522"/>
        <end position="543"/>
    </location>
</feature>
<keyword evidence="6 8" id="KW-0472">Membrane</keyword>
<evidence type="ECO:0000256" key="2">
    <source>
        <dbReference type="ARBA" id="ARBA00008017"/>
    </source>
</evidence>
<dbReference type="InterPro" id="IPR011066">
    <property type="entry name" value="MscS_channel_C_sf"/>
</dbReference>
<name>A0ABW2L9J1_9BACT</name>
<feature type="transmembrane region" description="Helical" evidence="8">
    <location>
        <begin position="483"/>
        <end position="501"/>
    </location>
</feature>
<evidence type="ECO:0000256" key="8">
    <source>
        <dbReference type="SAM" id="Phobius"/>
    </source>
</evidence>
<accession>A0ABW2L9J1</accession>
<keyword evidence="5 8" id="KW-1133">Transmembrane helix</keyword>
<evidence type="ECO:0000259" key="9">
    <source>
        <dbReference type="Pfam" id="PF00924"/>
    </source>
</evidence>
<dbReference type="PANTHER" id="PTHR30566">
    <property type="entry name" value="YNAI-RELATED MECHANOSENSITIVE ION CHANNEL"/>
    <property type="match status" value="1"/>
</dbReference>
<keyword evidence="4 8" id="KW-0812">Transmembrane</keyword>
<dbReference type="PANTHER" id="PTHR30566:SF5">
    <property type="entry name" value="MECHANOSENSITIVE ION CHANNEL PROTEIN 1, MITOCHONDRIAL-RELATED"/>
    <property type="match status" value="1"/>
</dbReference>
<keyword evidence="3" id="KW-1003">Cell membrane</keyword>